<organism evidence="10 11">
    <name type="scientific">Clostridium beijerinckii</name>
    <name type="common">Clostridium MP</name>
    <dbReference type="NCBI Taxonomy" id="1520"/>
    <lineage>
        <taxon>Bacteria</taxon>
        <taxon>Bacillati</taxon>
        <taxon>Bacillota</taxon>
        <taxon>Clostridia</taxon>
        <taxon>Eubacteriales</taxon>
        <taxon>Clostridiaceae</taxon>
        <taxon>Clostridium</taxon>
    </lineage>
</organism>
<feature type="transmembrane region" description="Helical" evidence="8">
    <location>
        <begin position="12"/>
        <end position="31"/>
    </location>
</feature>
<dbReference type="Pfam" id="PF07690">
    <property type="entry name" value="MFS_1"/>
    <property type="match status" value="1"/>
</dbReference>
<keyword evidence="4" id="KW-1003">Cell membrane</keyword>
<evidence type="ECO:0000256" key="5">
    <source>
        <dbReference type="ARBA" id="ARBA00022692"/>
    </source>
</evidence>
<keyword evidence="5 8" id="KW-0812">Transmembrane</keyword>
<keyword evidence="7 8" id="KW-0472">Membrane</keyword>
<dbReference type="PANTHER" id="PTHR42718">
    <property type="entry name" value="MAJOR FACILITATOR SUPERFAMILY MULTIDRUG TRANSPORTER MFSC"/>
    <property type="match status" value="1"/>
</dbReference>
<evidence type="ECO:0000256" key="6">
    <source>
        <dbReference type="ARBA" id="ARBA00022989"/>
    </source>
</evidence>
<feature type="transmembrane region" description="Helical" evidence="8">
    <location>
        <begin position="84"/>
        <end position="103"/>
    </location>
</feature>
<dbReference type="NCBIfam" id="TIGR00711">
    <property type="entry name" value="efflux_EmrB"/>
    <property type="match status" value="1"/>
</dbReference>
<dbReference type="Gene3D" id="1.20.1250.20">
    <property type="entry name" value="MFS general substrate transporter like domains"/>
    <property type="match status" value="1"/>
</dbReference>
<feature type="transmembrane region" description="Helical" evidence="8">
    <location>
        <begin position="335"/>
        <end position="354"/>
    </location>
</feature>
<gene>
    <name evidence="10" type="ORF">CBEIBR21_19505</name>
</gene>
<feature type="transmembrane region" description="Helical" evidence="8">
    <location>
        <begin position="274"/>
        <end position="298"/>
    </location>
</feature>
<evidence type="ECO:0000313" key="10">
    <source>
        <dbReference type="EMBL" id="OOP71781.1"/>
    </source>
</evidence>
<dbReference type="RefSeq" id="WP_078116758.1">
    <property type="nucleotide sequence ID" value="NZ_MWMH01000007.1"/>
</dbReference>
<dbReference type="InterPro" id="IPR011701">
    <property type="entry name" value="MFS"/>
</dbReference>
<dbReference type="SUPFAM" id="SSF103473">
    <property type="entry name" value="MFS general substrate transporter"/>
    <property type="match status" value="1"/>
</dbReference>
<feature type="transmembrane region" description="Helical" evidence="8">
    <location>
        <begin position="360"/>
        <end position="381"/>
    </location>
</feature>
<evidence type="ECO:0000256" key="2">
    <source>
        <dbReference type="ARBA" id="ARBA00008537"/>
    </source>
</evidence>
<dbReference type="AlphaFoldDB" id="A0A1S9N325"/>
<evidence type="ECO:0000256" key="4">
    <source>
        <dbReference type="ARBA" id="ARBA00022475"/>
    </source>
</evidence>
<comment type="subcellular location">
    <subcellularLocation>
        <location evidence="1">Cell membrane</location>
        <topology evidence="1">Multi-pass membrane protein</topology>
    </subcellularLocation>
</comment>
<feature type="transmembrane region" description="Helical" evidence="8">
    <location>
        <begin position="445"/>
        <end position="463"/>
    </location>
</feature>
<dbReference type="EMBL" id="MWMH01000007">
    <property type="protein sequence ID" value="OOP71781.1"/>
    <property type="molecule type" value="Genomic_DNA"/>
</dbReference>
<dbReference type="PROSITE" id="PS50850">
    <property type="entry name" value="MFS"/>
    <property type="match status" value="1"/>
</dbReference>
<dbReference type="CDD" id="cd17503">
    <property type="entry name" value="MFS_LmrB_MDR_like"/>
    <property type="match status" value="1"/>
</dbReference>
<proteinExistence type="inferred from homology"/>
<dbReference type="GO" id="GO:0005886">
    <property type="term" value="C:plasma membrane"/>
    <property type="evidence" value="ECO:0007669"/>
    <property type="project" value="UniProtKB-SubCell"/>
</dbReference>
<comment type="caution">
    <text evidence="10">The sequence shown here is derived from an EMBL/GenBank/DDBJ whole genome shotgun (WGS) entry which is preliminary data.</text>
</comment>
<keyword evidence="3" id="KW-0813">Transport</keyword>
<evidence type="ECO:0000256" key="3">
    <source>
        <dbReference type="ARBA" id="ARBA00022448"/>
    </source>
</evidence>
<dbReference type="GO" id="GO:0022857">
    <property type="term" value="F:transmembrane transporter activity"/>
    <property type="evidence" value="ECO:0007669"/>
    <property type="project" value="InterPro"/>
</dbReference>
<evidence type="ECO:0000256" key="8">
    <source>
        <dbReference type="SAM" id="Phobius"/>
    </source>
</evidence>
<dbReference type="InterPro" id="IPR004638">
    <property type="entry name" value="EmrB-like"/>
</dbReference>
<protein>
    <submittedName>
        <fullName evidence="10">MFS transporter</fullName>
    </submittedName>
</protein>
<feature type="transmembrane region" description="Helical" evidence="8">
    <location>
        <begin position="203"/>
        <end position="222"/>
    </location>
</feature>
<name>A0A1S9N325_CLOBE</name>
<feature type="transmembrane region" description="Helical" evidence="8">
    <location>
        <begin position="402"/>
        <end position="425"/>
    </location>
</feature>
<accession>A0A1S9N325</accession>
<dbReference type="Proteomes" id="UP000190959">
    <property type="component" value="Unassembled WGS sequence"/>
</dbReference>
<feature type="domain" description="Major facilitator superfamily (MFS) profile" evidence="9">
    <location>
        <begin position="18"/>
        <end position="468"/>
    </location>
</feature>
<dbReference type="Gene3D" id="1.20.1720.10">
    <property type="entry name" value="Multidrug resistance protein D"/>
    <property type="match status" value="1"/>
</dbReference>
<keyword evidence="6 8" id="KW-1133">Transmembrane helix</keyword>
<evidence type="ECO:0000313" key="11">
    <source>
        <dbReference type="Proteomes" id="UP000190959"/>
    </source>
</evidence>
<evidence type="ECO:0000259" key="9">
    <source>
        <dbReference type="PROSITE" id="PS50850"/>
    </source>
</evidence>
<dbReference type="PANTHER" id="PTHR42718:SF9">
    <property type="entry name" value="MAJOR FACILITATOR SUPERFAMILY MULTIDRUG TRANSPORTER MFSC"/>
    <property type="match status" value="1"/>
</dbReference>
<feature type="transmembrane region" description="Helical" evidence="8">
    <location>
        <begin position="304"/>
        <end position="323"/>
    </location>
</feature>
<reference evidence="10 11" key="1">
    <citation type="submission" date="2017-02" db="EMBL/GenBank/DDBJ databases">
        <title>Genome sequence of Clostridium beijerinckii Br21.</title>
        <authorList>
            <person name="Fonseca B.C."/>
            <person name="Guazzaroni M.E."/>
            <person name="Riano-Pachon D.M."/>
            <person name="Reginatto V."/>
        </authorList>
    </citation>
    <scope>NUCLEOTIDE SEQUENCE [LARGE SCALE GENOMIC DNA]</scope>
    <source>
        <strain evidence="10 11">Br21</strain>
    </source>
</reference>
<evidence type="ECO:0000256" key="1">
    <source>
        <dbReference type="ARBA" id="ARBA00004651"/>
    </source>
</evidence>
<feature type="transmembrane region" description="Helical" evidence="8">
    <location>
        <begin position="234"/>
        <end position="253"/>
    </location>
</feature>
<evidence type="ECO:0000256" key="7">
    <source>
        <dbReference type="ARBA" id="ARBA00023136"/>
    </source>
</evidence>
<dbReference type="InterPro" id="IPR020846">
    <property type="entry name" value="MFS_dom"/>
</dbReference>
<feature type="transmembrane region" description="Helical" evidence="8">
    <location>
        <begin position="51"/>
        <end position="72"/>
    </location>
</feature>
<feature type="transmembrane region" description="Helical" evidence="8">
    <location>
        <begin position="142"/>
        <end position="164"/>
    </location>
</feature>
<dbReference type="InterPro" id="IPR036259">
    <property type="entry name" value="MFS_trans_sf"/>
</dbReference>
<sequence>MKNLEKIEKSSKKSLIGPVISIILGMFMVGLDNSILNVAIPDIVNYFGSDLLTIQWSITGYALAVAAVIPLAGWMCDRFGTKQVFVTIIALFTIGSGLCSIAASPLQLIIFRIIQGIGGGMVIPVGIATTYRIAPKEKLGSFMGFIGLGMVIAPTIGPVVSGYILKYASWHWLFLINIPMGILTIIINIIFLPKFEVKSVPHLDIYGMILAPIAFTALVYAVNEGNKSWTSSSSIISLTIGIIALILFVFAELSQNQPLLKLRVLSIWKFSSGLIALSIFQISLFSASILTPLFLQYIKGYSALYTGSILLTQALASGIMGQISGRLFDKIGAKLLAISSLILTSITLFMLSRISENTSATYIILCVIVLGFGAGLIWMPLNSHMLRTVPQDLISRVTSLTGAFQQIICSFAIAGMTGFLTSRITFHTTDARDKLNASILSYNEAFLLCAAIAIVGIIFSLIIKNTKAEAEISKV</sequence>
<feature type="transmembrane region" description="Helical" evidence="8">
    <location>
        <begin position="109"/>
        <end position="130"/>
    </location>
</feature>
<feature type="transmembrane region" description="Helical" evidence="8">
    <location>
        <begin position="170"/>
        <end position="191"/>
    </location>
</feature>
<comment type="similarity">
    <text evidence="2">Belongs to the major facilitator superfamily. EmrB family.</text>
</comment>
<dbReference type="PRINTS" id="PR01036">
    <property type="entry name" value="TCRTETB"/>
</dbReference>